<reference evidence="1" key="1">
    <citation type="journal article" date="2022" name="bioRxiv">
        <title>Population genetic analysis of Ophidiomyces ophidiicola, the causative agent of snake fungal disease, indicates recent introductions to the USA.</title>
        <authorList>
            <person name="Ladner J.T."/>
            <person name="Palmer J.M."/>
            <person name="Ettinger C.L."/>
            <person name="Stajich J.E."/>
            <person name="Farrell T.M."/>
            <person name="Glorioso B.M."/>
            <person name="Lawson B."/>
            <person name="Price S.J."/>
            <person name="Stengle A.G."/>
            <person name="Grear D.A."/>
            <person name="Lorch J.M."/>
        </authorList>
    </citation>
    <scope>NUCLEOTIDE SEQUENCE</scope>
    <source>
        <strain evidence="1">NWHC 24266-5</strain>
    </source>
</reference>
<name>A0ACB8UMP0_9EURO</name>
<sequence length="300" mass="34753">MSKYYKPSRQTETIHYRSRLFLSRFHPARRSSTLAGDSQKPSSNRKKEFVPQSLRHPLGLPHPPSAGQNTGINSQTLRQRKHDFLSQDKHMERRALLVRKFSKPYFGDWTRMRYQKGKTFISNSHLFKGDKALYFPNLKGRTLDLSKPLQDTTPVLAGKISVVSIFSSLWAERQAASFVGLQKNPALHQMIQESNLIAQRVEINSEDNWLKAFLVRCFMGSMRRNVPQEQHKRYFLVTKGFTNYIRDQIGFTNGKVGYVYLLDDMCRIRWAGSSIATSSEIKSLNDGLRKLIEEKRPRAR</sequence>
<protein>
    <submittedName>
        <fullName evidence="1">Mitochondrial ATPase complex subunit atp10</fullName>
    </submittedName>
</protein>
<comment type="caution">
    <text evidence="1">The sequence shown here is derived from an EMBL/GenBank/DDBJ whole genome shotgun (WGS) entry which is preliminary data.</text>
</comment>
<accession>A0ACB8UMP0</accession>
<dbReference type="EMBL" id="JALBCA010000241">
    <property type="protein sequence ID" value="KAI2381193.1"/>
    <property type="molecule type" value="Genomic_DNA"/>
</dbReference>
<evidence type="ECO:0000313" key="1">
    <source>
        <dbReference type="EMBL" id="KAI2381193.1"/>
    </source>
</evidence>
<organism evidence="1">
    <name type="scientific">Ophidiomyces ophidiicola</name>
    <dbReference type="NCBI Taxonomy" id="1387563"/>
    <lineage>
        <taxon>Eukaryota</taxon>
        <taxon>Fungi</taxon>
        <taxon>Dikarya</taxon>
        <taxon>Ascomycota</taxon>
        <taxon>Pezizomycotina</taxon>
        <taxon>Eurotiomycetes</taxon>
        <taxon>Eurotiomycetidae</taxon>
        <taxon>Onygenales</taxon>
        <taxon>Onygenaceae</taxon>
        <taxon>Ophidiomyces</taxon>
    </lineage>
</organism>
<gene>
    <name evidence="1" type="primary">ATP10</name>
    <name evidence="1" type="ORF">LOY88_006838</name>
</gene>
<proteinExistence type="predicted"/>